<keyword evidence="2" id="KW-1185">Reference proteome</keyword>
<evidence type="ECO:0000313" key="2">
    <source>
        <dbReference type="Proteomes" id="UP000037784"/>
    </source>
</evidence>
<name>A0A0M9UE22_9CHLR</name>
<organism evidence="1 2">
    <name type="scientific">Ardenticatena maritima</name>
    <dbReference type="NCBI Taxonomy" id="872965"/>
    <lineage>
        <taxon>Bacteria</taxon>
        <taxon>Bacillati</taxon>
        <taxon>Chloroflexota</taxon>
        <taxon>Ardenticatenia</taxon>
        <taxon>Ardenticatenales</taxon>
        <taxon>Ardenticatenaceae</taxon>
        <taxon>Ardenticatena</taxon>
    </lineage>
</organism>
<dbReference type="Proteomes" id="UP000037784">
    <property type="component" value="Unassembled WGS sequence"/>
</dbReference>
<sequence>MSGKDAGGTQKPPVQAAFVNPSNDTLYFWIIAFPRILPYYGNT</sequence>
<evidence type="ECO:0000313" key="1">
    <source>
        <dbReference type="EMBL" id="GAP64648.1"/>
    </source>
</evidence>
<proteinExistence type="predicted"/>
<reference evidence="1 2" key="1">
    <citation type="journal article" date="2015" name="Genome Announc.">
        <title>Draft Genome Sequence of a Heterotrophic Facultative Anaerobic Thermophilic Bacterium, Ardenticatena maritima Strain 110ST.</title>
        <authorList>
            <person name="Kawaichi S."/>
            <person name="Yoshida T."/>
            <person name="Sako Y."/>
            <person name="Nakamura R."/>
        </authorList>
    </citation>
    <scope>NUCLEOTIDE SEQUENCE [LARGE SCALE GENOMIC DNA]</scope>
    <source>
        <strain evidence="1 2">110S</strain>
    </source>
</reference>
<dbReference type="InParanoid" id="A0A0M9UE22"/>
<reference evidence="2" key="2">
    <citation type="submission" date="2015-08" db="EMBL/GenBank/DDBJ databases">
        <title>Draft Genome Sequence of a Heterotrophic Facultative Anaerobic Bacterium Ardenticatena maritima Strain 110S.</title>
        <authorList>
            <person name="Kawaichi S."/>
            <person name="Yoshida T."/>
            <person name="Sako Y."/>
            <person name="Nakamura R."/>
        </authorList>
    </citation>
    <scope>NUCLEOTIDE SEQUENCE [LARGE SCALE GENOMIC DNA]</scope>
    <source>
        <strain evidence="2">110S</strain>
    </source>
</reference>
<comment type="caution">
    <text evidence="1">The sequence shown here is derived from an EMBL/GenBank/DDBJ whole genome shotgun (WGS) entry which is preliminary data.</text>
</comment>
<accession>A0A0M9UE22</accession>
<dbReference type="EMBL" id="BBZA01000298">
    <property type="protein sequence ID" value="GAP64648.1"/>
    <property type="molecule type" value="Genomic_DNA"/>
</dbReference>
<protein>
    <submittedName>
        <fullName evidence="1">Uncharacterized protein</fullName>
    </submittedName>
</protein>
<dbReference type="AlphaFoldDB" id="A0A0M9UE22"/>
<gene>
    <name evidence="1" type="ORF">ARMA_3071</name>
</gene>